<reference evidence="1 2" key="1">
    <citation type="journal article" date="2019" name="Emerg. Microbes Infect.">
        <title>Comprehensive subspecies identification of 175 nontuberculous mycobacteria species based on 7547 genomic profiles.</title>
        <authorList>
            <person name="Matsumoto Y."/>
            <person name="Kinjo T."/>
            <person name="Motooka D."/>
            <person name="Nabeya D."/>
            <person name="Jung N."/>
            <person name="Uechi K."/>
            <person name="Horii T."/>
            <person name="Iida T."/>
            <person name="Fujita J."/>
            <person name="Nakamura S."/>
        </authorList>
    </citation>
    <scope>NUCLEOTIDE SEQUENCE [LARGE SCALE GENOMIC DNA]</scope>
    <source>
        <strain evidence="1 2">JCM 14738</strain>
    </source>
</reference>
<dbReference type="InterPro" id="IPR038232">
    <property type="entry name" value="PknH-like_Extracell_sf"/>
</dbReference>
<dbReference type="AlphaFoldDB" id="A0A1X1SYB5"/>
<dbReference type="Proteomes" id="UP000467385">
    <property type="component" value="Chromosome"/>
</dbReference>
<accession>A0A1X1SYB5</accession>
<dbReference type="Gene3D" id="3.40.1000.70">
    <property type="entry name" value="PknH-like extracellular domain"/>
    <property type="match status" value="1"/>
</dbReference>
<dbReference type="RefSeq" id="WP_085235427.1">
    <property type="nucleotide sequence ID" value="NZ_JACKSP010000069.1"/>
</dbReference>
<dbReference type="InterPro" id="IPR026954">
    <property type="entry name" value="PknH-like_Extracell"/>
</dbReference>
<evidence type="ECO:0000313" key="1">
    <source>
        <dbReference type="EMBL" id="BBZ40509.1"/>
    </source>
</evidence>
<proteinExistence type="predicted"/>
<name>A0A1X1SYB5_9MYCO</name>
<organism evidence="1 2">
    <name type="scientific">Mycobacterium conspicuum</name>
    <dbReference type="NCBI Taxonomy" id="44010"/>
    <lineage>
        <taxon>Bacteria</taxon>
        <taxon>Bacillati</taxon>
        <taxon>Actinomycetota</taxon>
        <taxon>Actinomycetes</taxon>
        <taxon>Mycobacteriales</taxon>
        <taxon>Mycobacteriaceae</taxon>
        <taxon>Mycobacterium</taxon>
    </lineage>
</organism>
<gene>
    <name evidence="1" type="primary">lppR</name>
    <name evidence="1" type="ORF">MCNS_35720</name>
</gene>
<keyword evidence="2" id="KW-1185">Reference proteome</keyword>
<protein>
    <submittedName>
        <fullName evidence="1">Sensor domain-containing protein</fullName>
    </submittedName>
</protein>
<evidence type="ECO:0000313" key="2">
    <source>
        <dbReference type="Proteomes" id="UP000467385"/>
    </source>
</evidence>
<sequence length="285" mass="29852">MSARLAAKRPVGQDGTESGSEALAMRVVRLGGGPARAVAVLGLIGTALLAAACTVVTGGAAQAPPRLEPKPLIGEAVTRVLVDDQTLSRILNQPFVIDSRLPARFGGPEALQRMGQPAPDECLGVAEMLHHSVYGASNVNDVAVEAWRHAARPVQLTSIKEGVVSLGSAAEARALFSRFAQQWQSCDGHTVSLPDTVFRLKAEITNVQVAPSVLAGTVWIGFERGRAEPTSIPAGRAIGVRGNCLVEVEADFFNASVRTLDGSSVTNATAFDIAHLMMDRVSALS</sequence>
<dbReference type="OrthoDB" id="4736430at2"/>
<dbReference type="EMBL" id="AP022613">
    <property type="protein sequence ID" value="BBZ40509.1"/>
    <property type="molecule type" value="Genomic_DNA"/>
</dbReference>
<dbReference type="Pfam" id="PF14032">
    <property type="entry name" value="PknH_C"/>
    <property type="match status" value="1"/>
</dbReference>